<reference evidence="1" key="2">
    <citation type="submission" date="2025-09" db="UniProtKB">
        <authorList>
            <consortium name="Ensembl"/>
        </authorList>
    </citation>
    <scope>IDENTIFICATION</scope>
</reference>
<dbReference type="Ensembl" id="ENSSLUT00000028280.1">
    <property type="protein sequence ID" value="ENSSLUP00000027393.1"/>
    <property type="gene ID" value="ENSSLUG00000012436.1"/>
</dbReference>
<dbReference type="Proteomes" id="UP000694568">
    <property type="component" value="Unplaced"/>
</dbReference>
<keyword evidence="2" id="KW-1185">Reference proteome</keyword>
<dbReference type="AlphaFoldDB" id="A0A8D0D1U7"/>
<evidence type="ECO:0000313" key="2">
    <source>
        <dbReference type="Proteomes" id="UP000694568"/>
    </source>
</evidence>
<organism evidence="1 2">
    <name type="scientific">Sander lucioperca</name>
    <name type="common">Pike-perch</name>
    <name type="synonym">Perca lucioperca</name>
    <dbReference type="NCBI Taxonomy" id="283035"/>
    <lineage>
        <taxon>Eukaryota</taxon>
        <taxon>Metazoa</taxon>
        <taxon>Chordata</taxon>
        <taxon>Craniata</taxon>
        <taxon>Vertebrata</taxon>
        <taxon>Euteleostomi</taxon>
        <taxon>Actinopterygii</taxon>
        <taxon>Neopterygii</taxon>
        <taxon>Teleostei</taxon>
        <taxon>Neoteleostei</taxon>
        <taxon>Acanthomorphata</taxon>
        <taxon>Eupercaria</taxon>
        <taxon>Perciformes</taxon>
        <taxon>Percoidei</taxon>
        <taxon>Percidae</taxon>
        <taxon>Luciopercinae</taxon>
        <taxon>Sander</taxon>
    </lineage>
</organism>
<sequence>MESCQSPPALPLGQTKVNIGIVIQQWLLLRELTGMEIDAMVAVFLLDSCVFWGGICTCSSV</sequence>
<proteinExistence type="predicted"/>
<name>A0A8D0D1U7_SANLU</name>
<reference evidence="1" key="1">
    <citation type="submission" date="2025-08" db="UniProtKB">
        <authorList>
            <consortium name="Ensembl"/>
        </authorList>
    </citation>
    <scope>IDENTIFICATION</scope>
</reference>
<protein>
    <submittedName>
        <fullName evidence="1">Uncharacterized protein</fullName>
    </submittedName>
</protein>
<evidence type="ECO:0000313" key="1">
    <source>
        <dbReference type="Ensembl" id="ENSSLUP00000027393.1"/>
    </source>
</evidence>
<accession>A0A8D0D1U7</accession>